<dbReference type="Pfam" id="PF13537">
    <property type="entry name" value="GATase_7"/>
    <property type="match status" value="1"/>
</dbReference>
<name>A0A6C0DHW8_9ZZZZ</name>
<evidence type="ECO:0000256" key="2">
    <source>
        <dbReference type="ARBA" id="ARBA00012737"/>
    </source>
</evidence>
<keyword evidence="4" id="KW-0028">Amino-acid biosynthesis</keyword>
<evidence type="ECO:0000256" key="9">
    <source>
        <dbReference type="ARBA" id="ARBA00030234"/>
    </source>
</evidence>
<keyword evidence="7" id="KW-0061">Asparagine biosynthesis</keyword>
<evidence type="ECO:0000256" key="8">
    <source>
        <dbReference type="ARBA" id="ARBA00022962"/>
    </source>
</evidence>
<keyword evidence="3" id="KW-0436">Ligase</keyword>
<dbReference type="InterPro" id="IPR029055">
    <property type="entry name" value="Ntn_hydrolases_N"/>
</dbReference>
<evidence type="ECO:0000259" key="11">
    <source>
        <dbReference type="PROSITE" id="PS51278"/>
    </source>
</evidence>
<evidence type="ECO:0000256" key="4">
    <source>
        <dbReference type="ARBA" id="ARBA00022605"/>
    </source>
</evidence>
<dbReference type="PANTHER" id="PTHR11772:SF23">
    <property type="entry name" value="ASPARAGINE SYNTHETASE [GLUTAMINE-HYDROLYZING]"/>
    <property type="match status" value="1"/>
</dbReference>
<evidence type="ECO:0000256" key="6">
    <source>
        <dbReference type="ARBA" id="ARBA00022840"/>
    </source>
</evidence>
<dbReference type="EMBL" id="MN739613">
    <property type="protein sequence ID" value="QHT15850.1"/>
    <property type="molecule type" value="Genomic_DNA"/>
</dbReference>
<dbReference type="PROSITE" id="PS51278">
    <property type="entry name" value="GATASE_TYPE_2"/>
    <property type="match status" value="1"/>
</dbReference>
<evidence type="ECO:0000256" key="5">
    <source>
        <dbReference type="ARBA" id="ARBA00022741"/>
    </source>
</evidence>
<evidence type="ECO:0000256" key="7">
    <source>
        <dbReference type="ARBA" id="ARBA00022888"/>
    </source>
</evidence>
<dbReference type="EC" id="6.3.5.4" evidence="2"/>
<dbReference type="CDD" id="cd00712">
    <property type="entry name" value="AsnB"/>
    <property type="match status" value="1"/>
</dbReference>
<dbReference type="InterPro" id="IPR001962">
    <property type="entry name" value="Asn_synthase"/>
</dbReference>
<dbReference type="GO" id="GO:0005524">
    <property type="term" value="F:ATP binding"/>
    <property type="evidence" value="ECO:0007669"/>
    <property type="project" value="UniProtKB-KW"/>
</dbReference>
<protein>
    <recommendedName>
        <fullName evidence="2">asparagine synthase (glutamine-hydrolyzing)</fullName>
        <ecNumber evidence="2">6.3.5.4</ecNumber>
    </recommendedName>
    <alternativeName>
        <fullName evidence="9">Glutamine-dependent asparagine synthetase</fullName>
    </alternativeName>
</protein>
<dbReference type="GO" id="GO:0005829">
    <property type="term" value="C:cytosol"/>
    <property type="evidence" value="ECO:0007669"/>
    <property type="project" value="TreeGrafter"/>
</dbReference>
<accession>A0A6C0DHW8</accession>
<comment type="pathway">
    <text evidence="1">Amino-acid biosynthesis; L-asparagine biosynthesis; L-asparagine from L-aspartate (L-Gln route): step 1/1.</text>
</comment>
<dbReference type="CDD" id="cd01991">
    <property type="entry name" value="Asn_synthase_B_C"/>
    <property type="match status" value="1"/>
</dbReference>
<dbReference type="GO" id="GO:0004066">
    <property type="term" value="F:asparagine synthase (glutamine-hydrolyzing) activity"/>
    <property type="evidence" value="ECO:0007669"/>
    <property type="project" value="UniProtKB-EC"/>
</dbReference>
<dbReference type="PIRSF" id="PIRSF001589">
    <property type="entry name" value="Asn_synthetase_glu-h"/>
    <property type="match status" value="1"/>
</dbReference>
<dbReference type="PANTHER" id="PTHR11772">
    <property type="entry name" value="ASPARAGINE SYNTHETASE"/>
    <property type="match status" value="1"/>
</dbReference>
<keyword evidence="5" id="KW-0547">Nucleotide-binding</keyword>
<dbReference type="Gene3D" id="3.60.20.10">
    <property type="entry name" value="Glutamine Phosphoribosylpyrophosphate, subunit 1, domain 1"/>
    <property type="match status" value="1"/>
</dbReference>
<dbReference type="AlphaFoldDB" id="A0A6C0DHW8"/>
<evidence type="ECO:0000256" key="10">
    <source>
        <dbReference type="ARBA" id="ARBA00048741"/>
    </source>
</evidence>
<sequence length="532" mass="59863">MCGIWGCIGREASAIEIVSSQMALDNRGPEDIGLYNLPSLTLGFTRLALNGLGPDGNQPLVQGRLAWVCNGEIYNWKELADRLDLLCESTSDCSVIGPLWSRLRNTPDQFFKALDGVFSLILVDLDAGEVIVGRDPYGVRPLFYAAENGNTWIASEMKALKGKIPGATIHHVKPGTYMRIQISSGCILDEQVWHSVPWIKNPVLSEVRACNLIRESLEQAVKKRLMTERPVAALLSGGLDSSLIAALVQRELVALGKPALETFTVGFENSPDVLHARQVATHIGSKHTEIIVTPDQFFEVIPQVIHDIESYDITTVRASVGNWFVSREIRARSDAKVVFNGDGADELFGSYLYFFRSPDDESYEAEVGRLLTDIHKYDVLRSDRCISSHGLEPRTPFLDKQFVSLVRSVPTELLRPRKGSKNSQCEKWLLRKAFEPFGLLPDSVLWRQKEAFSDGVSGTAKSWYQEIQERIPDSGQKQTFWYLTPQTEEAYYYRSIFHEHYGVEGEKVLSYFWMPKWSGETKDPSARTLSLY</sequence>
<dbReference type="GO" id="GO:0006529">
    <property type="term" value="P:asparagine biosynthetic process"/>
    <property type="evidence" value="ECO:0007669"/>
    <property type="project" value="UniProtKB-KW"/>
</dbReference>
<evidence type="ECO:0000313" key="12">
    <source>
        <dbReference type="EMBL" id="QHT15850.1"/>
    </source>
</evidence>
<reference evidence="12" key="1">
    <citation type="journal article" date="2020" name="Nature">
        <title>Giant virus diversity and host interactions through global metagenomics.</title>
        <authorList>
            <person name="Schulz F."/>
            <person name="Roux S."/>
            <person name="Paez-Espino D."/>
            <person name="Jungbluth S."/>
            <person name="Walsh D.A."/>
            <person name="Denef V.J."/>
            <person name="McMahon K.D."/>
            <person name="Konstantinidis K.T."/>
            <person name="Eloe-Fadrosh E.A."/>
            <person name="Kyrpides N.C."/>
            <person name="Woyke T."/>
        </authorList>
    </citation>
    <scope>NUCLEOTIDE SEQUENCE</scope>
    <source>
        <strain evidence="12">GVMAG-M-3300023174-176</strain>
    </source>
</reference>
<dbReference type="InterPro" id="IPR017932">
    <property type="entry name" value="GATase_2_dom"/>
</dbReference>
<dbReference type="InterPro" id="IPR006426">
    <property type="entry name" value="Asn_synth_AEB"/>
</dbReference>
<evidence type="ECO:0000256" key="3">
    <source>
        <dbReference type="ARBA" id="ARBA00022598"/>
    </source>
</evidence>
<dbReference type="SUPFAM" id="SSF56235">
    <property type="entry name" value="N-terminal nucleophile aminohydrolases (Ntn hydrolases)"/>
    <property type="match status" value="1"/>
</dbReference>
<evidence type="ECO:0000256" key="1">
    <source>
        <dbReference type="ARBA" id="ARBA00005187"/>
    </source>
</evidence>
<dbReference type="SUPFAM" id="SSF52402">
    <property type="entry name" value="Adenine nucleotide alpha hydrolases-like"/>
    <property type="match status" value="1"/>
</dbReference>
<comment type="catalytic activity">
    <reaction evidence="10">
        <text>L-aspartate + L-glutamine + ATP + H2O = L-asparagine + L-glutamate + AMP + diphosphate + H(+)</text>
        <dbReference type="Rhea" id="RHEA:12228"/>
        <dbReference type="ChEBI" id="CHEBI:15377"/>
        <dbReference type="ChEBI" id="CHEBI:15378"/>
        <dbReference type="ChEBI" id="CHEBI:29985"/>
        <dbReference type="ChEBI" id="CHEBI:29991"/>
        <dbReference type="ChEBI" id="CHEBI:30616"/>
        <dbReference type="ChEBI" id="CHEBI:33019"/>
        <dbReference type="ChEBI" id="CHEBI:58048"/>
        <dbReference type="ChEBI" id="CHEBI:58359"/>
        <dbReference type="ChEBI" id="CHEBI:456215"/>
        <dbReference type="EC" id="6.3.5.4"/>
    </reaction>
</comment>
<dbReference type="InterPro" id="IPR033738">
    <property type="entry name" value="AsnB_N"/>
</dbReference>
<dbReference type="InterPro" id="IPR050795">
    <property type="entry name" value="Asn_Synthetase"/>
</dbReference>
<feature type="domain" description="Glutamine amidotransferase type-2" evidence="11">
    <location>
        <begin position="2"/>
        <end position="183"/>
    </location>
</feature>
<keyword evidence="6" id="KW-0067">ATP-binding</keyword>
<dbReference type="Gene3D" id="3.40.50.620">
    <property type="entry name" value="HUPs"/>
    <property type="match status" value="1"/>
</dbReference>
<dbReference type="InterPro" id="IPR014729">
    <property type="entry name" value="Rossmann-like_a/b/a_fold"/>
</dbReference>
<dbReference type="Pfam" id="PF00733">
    <property type="entry name" value="Asn_synthase"/>
    <property type="match status" value="2"/>
</dbReference>
<proteinExistence type="predicted"/>
<keyword evidence="8" id="KW-0315">Glutamine amidotransferase</keyword>
<organism evidence="12">
    <name type="scientific">viral metagenome</name>
    <dbReference type="NCBI Taxonomy" id="1070528"/>
    <lineage>
        <taxon>unclassified sequences</taxon>
        <taxon>metagenomes</taxon>
        <taxon>organismal metagenomes</taxon>
    </lineage>
</organism>